<gene>
    <name evidence="2" type="ORF">CLV32_1102</name>
</gene>
<evidence type="ECO:0000313" key="2">
    <source>
        <dbReference type="EMBL" id="TDO24809.1"/>
    </source>
</evidence>
<keyword evidence="1" id="KW-0472">Membrane</keyword>
<evidence type="ECO:0000256" key="1">
    <source>
        <dbReference type="SAM" id="Phobius"/>
    </source>
</evidence>
<keyword evidence="3" id="KW-1185">Reference proteome</keyword>
<comment type="caution">
    <text evidence="2">The sequence shown here is derived from an EMBL/GenBank/DDBJ whole genome shotgun (WGS) entry which is preliminary data.</text>
</comment>
<protein>
    <recommendedName>
        <fullName evidence="4">Glycine zipper domain-containing protein</fullName>
    </recommendedName>
</protein>
<dbReference type="Proteomes" id="UP000295499">
    <property type="component" value="Unassembled WGS sequence"/>
</dbReference>
<dbReference type="RefSeq" id="WP_133553121.1">
    <property type="nucleotide sequence ID" value="NZ_SNWM01000001.1"/>
</dbReference>
<name>A0A4R6IR15_9SPHI</name>
<sequence length="75" mass="8147">MNRYKKHIRLYRAEDTMSIITGALSGTTGGTLLGSSFGVIGGILGGIIGAFFTGYSEYKDIHKRRSIIRIAQVNP</sequence>
<reference evidence="2 3" key="1">
    <citation type="submission" date="2019-03" db="EMBL/GenBank/DDBJ databases">
        <title>Genomic Encyclopedia of Archaeal and Bacterial Type Strains, Phase II (KMG-II): from individual species to whole genera.</title>
        <authorList>
            <person name="Goeker M."/>
        </authorList>
    </citation>
    <scope>NUCLEOTIDE SEQUENCE [LARGE SCALE GENOMIC DNA]</scope>
    <source>
        <strain evidence="2 3">DSM 19034</strain>
    </source>
</reference>
<evidence type="ECO:0008006" key="4">
    <source>
        <dbReference type="Google" id="ProtNLM"/>
    </source>
</evidence>
<organism evidence="2 3">
    <name type="scientific">Pedobacter duraquae</name>
    <dbReference type="NCBI Taxonomy" id="425511"/>
    <lineage>
        <taxon>Bacteria</taxon>
        <taxon>Pseudomonadati</taxon>
        <taxon>Bacteroidota</taxon>
        <taxon>Sphingobacteriia</taxon>
        <taxon>Sphingobacteriales</taxon>
        <taxon>Sphingobacteriaceae</taxon>
        <taxon>Pedobacter</taxon>
    </lineage>
</organism>
<proteinExistence type="predicted"/>
<keyword evidence="1" id="KW-0812">Transmembrane</keyword>
<evidence type="ECO:0000313" key="3">
    <source>
        <dbReference type="Proteomes" id="UP000295499"/>
    </source>
</evidence>
<dbReference type="AlphaFoldDB" id="A0A4R6IR15"/>
<accession>A0A4R6IR15</accession>
<feature type="transmembrane region" description="Helical" evidence="1">
    <location>
        <begin position="32"/>
        <end position="55"/>
    </location>
</feature>
<keyword evidence="1" id="KW-1133">Transmembrane helix</keyword>
<dbReference type="EMBL" id="SNWM01000001">
    <property type="protein sequence ID" value="TDO24809.1"/>
    <property type="molecule type" value="Genomic_DNA"/>
</dbReference>